<gene>
    <name evidence="1" type="ORF">T02_12185</name>
</gene>
<dbReference type="EMBL" id="JYDW01000389">
    <property type="protein sequence ID" value="KRZ48563.1"/>
    <property type="molecule type" value="Genomic_DNA"/>
</dbReference>
<evidence type="ECO:0000313" key="1">
    <source>
        <dbReference type="EMBL" id="KRZ48563.1"/>
    </source>
</evidence>
<name>A0A0V1KMS5_9BILA</name>
<keyword evidence="2" id="KW-1185">Reference proteome</keyword>
<proteinExistence type="predicted"/>
<dbReference type="Proteomes" id="UP000054721">
    <property type="component" value="Unassembled WGS sequence"/>
</dbReference>
<organism evidence="1 2">
    <name type="scientific">Trichinella nativa</name>
    <dbReference type="NCBI Taxonomy" id="6335"/>
    <lineage>
        <taxon>Eukaryota</taxon>
        <taxon>Metazoa</taxon>
        <taxon>Ecdysozoa</taxon>
        <taxon>Nematoda</taxon>
        <taxon>Enoplea</taxon>
        <taxon>Dorylaimia</taxon>
        <taxon>Trichinellida</taxon>
        <taxon>Trichinellidae</taxon>
        <taxon>Trichinella</taxon>
    </lineage>
</organism>
<comment type="caution">
    <text evidence="1">The sequence shown here is derived from an EMBL/GenBank/DDBJ whole genome shotgun (WGS) entry which is preliminary data.</text>
</comment>
<accession>A0A0V1KMS5</accession>
<dbReference type="AlphaFoldDB" id="A0A0V1KMS5"/>
<protein>
    <submittedName>
        <fullName evidence="1">Uncharacterized protein</fullName>
    </submittedName>
</protein>
<evidence type="ECO:0000313" key="2">
    <source>
        <dbReference type="Proteomes" id="UP000054721"/>
    </source>
</evidence>
<reference evidence="1 2" key="1">
    <citation type="submission" date="2015-05" db="EMBL/GenBank/DDBJ databases">
        <title>Evolution of Trichinella species and genotypes.</title>
        <authorList>
            <person name="Korhonen P.K."/>
            <person name="Edoardo P."/>
            <person name="Giuseppe L.R."/>
            <person name="Gasser R.B."/>
        </authorList>
    </citation>
    <scope>NUCLEOTIDE SEQUENCE [LARGE SCALE GENOMIC DNA]</scope>
    <source>
        <strain evidence="1">ISS10</strain>
    </source>
</reference>
<sequence length="221" mass="23543">MLISSRMGRARRMTTQIHHTITDIFVFTAGRPTKREVRPERSLTDVIPQLMFLPPGSPASNGPVSFVWLLSGIPDVVPLHPVGVYHQGAALPVNGAVRGTFAAPLPPLPGTAPPIHGRASLFVASPASRGSSGRSVTPWRVGHAGTFGDVAASSGGPSPGRAHGRCALGSRGCSPVALGLRAQAGPRLYELSSAQVQFRDRRHTKFNMQYAYVIYTDISYI</sequence>